<dbReference type="InterPro" id="IPR013325">
    <property type="entry name" value="RNA_pol_sigma_r2"/>
</dbReference>
<dbReference type="AlphaFoldDB" id="A0A7X6HDU6"/>
<keyword evidence="4" id="KW-0804">Transcription</keyword>
<organism evidence="8 9">
    <name type="scientific">Arthrobacter mobilis</name>
    <dbReference type="NCBI Taxonomy" id="2724944"/>
    <lineage>
        <taxon>Bacteria</taxon>
        <taxon>Bacillati</taxon>
        <taxon>Actinomycetota</taxon>
        <taxon>Actinomycetes</taxon>
        <taxon>Micrococcales</taxon>
        <taxon>Micrococcaceae</taxon>
        <taxon>Arthrobacter</taxon>
    </lineage>
</organism>
<keyword evidence="1" id="KW-0805">Transcription regulation</keyword>
<reference evidence="8 9" key="1">
    <citation type="submission" date="2020-04" db="EMBL/GenBank/DDBJ databases">
        <title>Arthrobacter sp. nov.</title>
        <authorList>
            <person name="Liu S."/>
        </authorList>
    </citation>
    <scope>NUCLEOTIDE SEQUENCE [LARGE SCALE GENOMIC DNA]</scope>
    <source>
        <strain evidence="8 9">E918</strain>
    </source>
</reference>
<dbReference type="GO" id="GO:0003677">
    <property type="term" value="F:DNA binding"/>
    <property type="evidence" value="ECO:0007669"/>
    <property type="project" value="UniProtKB-KW"/>
</dbReference>
<gene>
    <name evidence="8" type="ORF">HGG74_06200</name>
</gene>
<proteinExistence type="predicted"/>
<dbReference type="InterPro" id="IPR036388">
    <property type="entry name" value="WH-like_DNA-bd_sf"/>
</dbReference>
<dbReference type="PANTHER" id="PTHR30385">
    <property type="entry name" value="SIGMA FACTOR F FLAGELLAR"/>
    <property type="match status" value="1"/>
</dbReference>
<evidence type="ECO:0000313" key="9">
    <source>
        <dbReference type="Proteomes" id="UP000544090"/>
    </source>
</evidence>
<feature type="domain" description="RNA polymerase sigma-70 region 3" evidence="5">
    <location>
        <begin position="119"/>
        <end position="169"/>
    </location>
</feature>
<dbReference type="CDD" id="cd06171">
    <property type="entry name" value="Sigma70_r4"/>
    <property type="match status" value="1"/>
</dbReference>
<dbReference type="GO" id="GO:0016987">
    <property type="term" value="F:sigma factor activity"/>
    <property type="evidence" value="ECO:0007669"/>
    <property type="project" value="UniProtKB-KW"/>
</dbReference>
<dbReference type="Proteomes" id="UP000544090">
    <property type="component" value="Unassembled WGS sequence"/>
</dbReference>
<dbReference type="Pfam" id="PF04545">
    <property type="entry name" value="Sigma70_r4"/>
    <property type="match status" value="1"/>
</dbReference>
<evidence type="ECO:0000259" key="6">
    <source>
        <dbReference type="Pfam" id="PF04542"/>
    </source>
</evidence>
<dbReference type="PANTHER" id="PTHR30385:SF4">
    <property type="entry name" value="RNA POLYMERASE SIGMA-E FACTOR"/>
    <property type="match status" value="1"/>
</dbReference>
<feature type="domain" description="RNA polymerase sigma-70 region 2" evidence="6">
    <location>
        <begin position="37"/>
        <end position="104"/>
    </location>
</feature>
<dbReference type="InterPro" id="IPR007630">
    <property type="entry name" value="RNA_pol_sigma70_r4"/>
</dbReference>
<keyword evidence="9" id="KW-1185">Reference proteome</keyword>
<dbReference type="Gene3D" id="1.20.120.1810">
    <property type="match status" value="1"/>
</dbReference>
<dbReference type="InterPro" id="IPR000943">
    <property type="entry name" value="RNA_pol_sigma70"/>
</dbReference>
<keyword evidence="3" id="KW-0238">DNA-binding</keyword>
<name>A0A7X6HDU6_9MICC</name>
<dbReference type="EMBL" id="JAAZSQ010000004">
    <property type="protein sequence ID" value="NKX54141.1"/>
    <property type="molecule type" value="Genomic_DNA"/>
</dbReference>
<comment type="caution">
    <text evidence="8">The sequence shown here is derived from an EMBL/GenBank/DDBJ whole genome shotgun (WGS) entry which is preliminary data.</text>
</comment>
<evidence type="ECO:0000259" key="5">
    <source>
        <dbReference type="Pfam" id="PF04539"/>
    </source>
</evidence>
<evidence type="ECO:0000256" key="4">
    <source>
        <dbReference type="ARBA" id="ARBA00023163"/>
    </source>
</evidence>
<dbReference type="InterPro" id="IPR007624">
    <property type="entry name" value="RNA_pol_sigma70_r3"/>
</dbReference>
<protein>
    <submittedName>
        <fullName evidence="8">Sigma-70 family RNA polymerase sigma factor</fullName>
    </submittedName>
</protein>
<sequence length="266" mass="29458">MSLVTNRQEAAGSTGLDSFRRARRCPGALRKALEEELVLEYLDIAEAAARRYEGAGRDLEDLRQVARLGLLKAVRSFDPERGTPFPAYASPTVAGELKRYLRDSCWMIRPPRRVQDLRTDLAKAAPQLAQRLGREATEAELAAELGVSRQAVAEALASRNSLRPDSLEAPLEGREPAESFGGWDGRLEAVETRVMLRAALRQLSGRERRLLFYRYFHEESQQRIGERLGMTQMQVSRMLAAVLVKLQGHLLGEPAGSGTSSAARSA</sequence>
<dbReference type="InterPro" id="IPR013324">
    <property type="entry name" value="RNA_pol_sigma_r3/r4-like"/>
</dbReference>
<evidence type="ECO:0000313" key="8">
    <source>
        <dbReference type="EMBL" id="NKX54141.1"/>
    </source>
</evidence>
<dbReference type="InterPro" id="IPR007627">
    <property type="entry name" value="RNA_pol_sigma70_r2"/>
</dbReference>
<dbReference type="SUPFAM" id="SSF88659">
    <property type="entry name" value="Sigma3 and sigma4 domains of RNA polymerase sigma factors"/>
    <property type="match status" value="2"/>
</dbReference>
<dbReference type="Pfam" id="PF04542">
    <property type="entry name" value="Sigma70_r2"/>
    <property type="match status" value="1"/>
</dbReference>
<dbReference type="Pfam" id="PF04539">
    <property type="entry name" value="Sigma70_r3"/>
    <property type="match status" value="1"/>
</dbReference>
<dbReference type="Gene3D" id="1.10.10.10">
    <property type="entry name" value="Winged helix-like DNA-binding domain superfamily/Winged helix DNA-binding domain"/>
    <property type="match status" value="2"/>
</dbReference>
<dbReference type="PRINTS" id="PR00046">
    <property type="entry name" value="SIGMA70FCT"/>
</dbReference>
<evidence type="ECO:0000256" key="3">
    <source>
        <dbReference type="ARBA" id="ARBA00023125"/>
    </source>
</evidence>
<keyword evidence="2" id="KW-0731">Sigma factor</keyword>
<dbReference type="SUPFAM" id="SSF88946">
    <property type="entry name" value="Sigma2 domain of RNA polymerase sigma factors"/>
    <property type="match status" value="1"/>
</dbReference>
<evidence type="ECO:0000256" key="2">
    <source>
        <dbReference type="ARBA" id="ARBA00023082"/>
    </source>
</evidence>
<dbReference type="NCBIfam" id="TIGR02937">
    <property type="entry name" value="sigma70-ECF"/>
    <property type="match status" value="1"/>
</dbReference>
<evidence type="ECO:0000256" key="1">
    <source>
        <dbReference type="ARBA" id="ARBA00023015"/>
    </source>
</evidence>
<evidence type="ECO:0000259" key="7">
    <source>
        <dbReference type="Pfam" id="PF04545"/>
    </source>
</evidence>
<dbReference type="InterPro" id="IPR014284">
    <property type="entry name" value="RNA_pol_sigma-70_dom"/>
</dbReference>
<accession>A0A7X6HDU6</accession>
<feature type="domain" description="RNA polymerase sigma-70 region 4" evidence="7">
    <location>
        <begin position="199"/>
        <end position="247"/>
    </location>
</feature>
<dbReference type="GO" id="GO:0006352">
    <property type="term" value="P:DNA-templated transcription initiation"/>
    <property type="evidence" value="ECO:0007669"/>
    <property type="project" value="InterPro"/>
</dbReference>
<dbReference type="RefSeq" id="WP_168485491.1">
    <property type="nucleotide sequence ID" value="NZ_JAAZSQ010000004.1"/>
</dbReference>